<dbReference type="RefSeq" id="WP_369523371.1">
    <property type="nucleotide sequence ID" value="NZ_FMCW01000006.1"/>
</dbReference>
<accession>A0A1C4V0M2</accession>
<dbReference type="InterPro" id="IPR000182">
    <property type="entry name" value="GNAT_dom"/>
</dbReference>
<dbReference type="AlphaFoldDB" id="A0A1C4V0M2"/>
<dbReference type="Proteomes" id="UP000199375">
    <property type="component" value="Unassembled WGS sequence"/>
</dbReference>
<dbReference type="GO" id="GO:0016747">
    <property type="term" value="F:acyltransferase activity, transferring groups other than amino-acyl groups"/>
    <property type="evidence" value="ECO:0007669"/>
    <property type="project" value="InterPro"/>
</dbReference>
<feature type="region of interest" description="Disordered" evidence="1">
    <location>
        <begin position="175"/>
        <end position="196"/>
    </location>
</feature>
<feature type="region of interest" description="Disordered" evidence="1">
    <location>
        <begin position="59"/>
        <end position="93"/>
    </location>
</feature>
<sequence>MSPQTVEARIASFTQLDARTLHDLLRLRVDVFVVEQRCPYPELDGRDVEPGTRHVWLTRAADGGGRTEGDVDSAAGGDAENEGDGTGDGNDGGADSYGGVVAYLRILADPGGLARIGRVVVAPGARGGGHAGRLMTEALAAVGDRPCVLEAQSHLVGFYARHGFAVSGPEYVEDGIPHTPMRRRPARPDAPEGAAN</sequence>
<dbReference type="Gene3D" id="3.40.630.30">
    <property type="match status" value="1"/>
</dbReference>
<dbReference type="InterPro" id="IPR016181">
    <property type="entry name" value="Acyl_CoA_acyltransferase"/>
</dbReference>
<reference evidence="3 4" key="1">
    <citation type="submission" date="2016-06" db="EMBL/GenBank/DDBJ databases">
        <authorList>
            <person name="Kjaerup R.B."/>
            <person name="Dalgaard T.S."/>
            <person name="Juul-Madsen H.R."/>
        </authorList>
    </citation>
    <scope>NUCLEOTIDE SEQUENCE [LARGE SCALE GENOMIC DNA]</scope>
    <source>
        <strain evidence="3 4">DSM 45626</strain>
    </source>
</reference>
<evidence type="ECO:0000313" key="3">
    <source>
        <dbReference type="EMBL" id="SCE77426.1"/>
    </source>
</evidence>
<dbReference type="PROSITE" id="PS51186">
    <property type="entry name" value="GNAT"/>
    <property type="match status" value="1"/>
</dbReference>
<organism evidence="3 4">
    <name type="scientific">Micromonospora haikouensis</name>
    <dbReference type="NCBI Taxonomy" id="686309"/>
    <lineage>
        <taxon>Bacteria</taxon>
        <taxon>Bacillati</taxon>
        <taxon>Actinomycetota</taxon>
        <taxon>Actinomycetes</taxon>
        <taxon>Micromonosporales</taxon>
        <taxon>Micromonosporaceae</taxon>
        <taxon>Micromonospora</taxon>
    </lineage>
</organism>
<dbReference type="Pfam" id="PF13673">
    <property type="entry name" value="Acetyltransf_10"/>
    <property type="match status" value="1"/>
</dbReference>
<protein>
    <submittedName>
        <fullName evidence="3">ElaA protein</fullName>
    </submittedName>
</protein>
<evidence type="ECO:0000256" key="1">
    <source>
        <dbReference type="SAM" id="MobiDB-lite"/>
    </source>
</evidence>
<evidence type="ECO:0000313" key="4">
    <source>
        <dbReference type="Proteomes" id="UP000199375"/>
    </source>
</evidence>
<feature type="domain" description="N-acetyltransferase" evidence="2">
    <location>
        <begin position="43"/>
        <end position="186"/>
    </location>
</feature>
<dbReference type="EMBL" id="FMCW01000006">
    <property type="protein sequence ID" value="SCE77426.1"/>
    <property type="molecule type" value="Genomic_DNA"/>
</dbReference>
<dbReference type="SUPFAM" id="SSF55729">
    <property type="entry name" value="Acyl-CoA N-acyltransferases (Nat)"/>
    <property type="match status" value="1"/>
</dbReference>
<evidence type="ECO:0000259" key="2">
    <source>
        <dbReference type="PROSITE" id="PS51186"/>
    </source>
</evidence>
<gene>
    <name evidence="3" type="ORF">GA0070558_10630</name>
</gene>
<proteinExistence type="predicted"/>
<name>A0A1C4V0M2_9ACTN</name>